<reference evidence="1" key="1">
    <citation type="submission" date="2022-05" db="EMBL/GenBank/DDBJ databases">
        <title>Comparative Genomics of Spacecraft Associated Microbes.</title>
        <authorList>
            <person name="Tran M.T."/>
            <person name="Wright A."/>
            <person name="Seuylemezian A."/>
            <person name="Eisen J."/>
            <person name="Coil D."/>
        </authorList>
    </citation>
    <scope>NUCLEOTIDE SEQUENCE</scope>
    <source>
        <strain evidence="1">214.1.1</strain>
    </source>
</reference>
<dbReference type="EMBL" id="JAMBOL010000010">
    <property type="protein sequence ID" value="MCM3714886.1"/>
    <property type="molecule type" value="Genomic_DNA"/>
</dbReference>
<gene>
    <name evidence="1" type="ORF">M3202_12430</name>
</gene>
<evidence type="ECO:0000313" key="1">
    <source>
        <dbReference type="EMBL" id="MCM3714886.1"/>
    </source>
</evidence>
<dbReference type="RefSeq" id="WP_251223653.1">
    <property type="nucleotide sequence ID" value="NZ_JAMBOL010000010.1"/>
</dbReference>
<name>A0A9X2DQM7_9BACI</name>
<comment type="caution">
    <text evidence="1">The sequence shown here is derived from an EMBL/GenBank/DDBJ whole genome shotgun (WGS) entry which is preliminary data.</text>
</comment>
<proteinExistence type="predicted"/>
<organism evidence="1 2">
    <name type="scientific">Halalkalibacter oceani</name>
    <dbReference type="NCBI Taxonomy" id="1653776"/>
    <lineage>
        <taxon>Bacteria</taxon>
        <taxon>Bacillati</taxon>
        <taxon>Bacillota</taxon>
        <taxon>Bacilli</taxon>
        <taxon>Bacillales</taxon>
        <taxon>Bacillaceae</taxon>
        <taxon>Halalkalibacter</taxon>
    </lineage>
</organism>
<sequence length="95" mass="10361">MKKGTIMLIGGAVVLLILGFVIPISVGPPEDARVVIDHTKKVYSAPACFDQADLTNNLEETTLAQARHLSYLSESSCTDQELATERKPFLIAIFQ</sequence>
<dbReference type="Proteomes" id="UP001139179">
    <property type="component" value="Unassembled WGS sequence"/>
</dbReference>
<evidence type="ECO:0000313" key="2">
    <source>
        <dbReference type="Proteomes" id="UP001139179"/>
    </source>
</evidence>
<dbReference type="AlphaFoldDB" id="A0A9X2DQM7"/>
<accession>A0A9X2DQM7</accession>
<protein>
    <submittedName>
        <fullName evidence="1">Uncharacterized protein</fullName>
    </submittedName>
</protein>
<keyword evidence="2" id="KW-1185">Reference proteome</keyword>